<accession>A0ABZ1DYG9</accession>
<feature type="region of interest" description="Disordered" evidence="1">
    <location>
        <begin position="34"/>
        <end position="88"/>
    </location>
</feature>
<protein>
    <submittedName>
        <fullName evidence="2">Uncharacterized protein</fullName>
    </submittedName>
</protein>
<dbReference type="EMBL" id="CP135443">
    <property type="protein sequence ID" value="WRY32925.1"/>
    <property type="molecule type" value="Genomic_DNA"/>
</dbReference>
<evidence type="ECO:0000256" key="1">
    <source>
        <dbReference type="SAM" id="MobiDB-lite"/>
    </source>
</evidence>
<keyword evidence="3" id="KW-1185">Reference proteome</keyword>
<evidence type="ECO:0000313" key="3">
    <source>
        <dbReference type="Proteomes" id="UP001623290"/>
    </source>
</evidence>
<reference evidence="2 3" key="1">
    <citation type="submission" date="2023-09" db="EMBL/GenBank/DDBJ databases">
        <title>Thioclava shenzhenensis sp. nov., a multidrug resistant bacteria-antagonizing species isolated from coastal seawater.</title>
        <authorList>
            <person name="Long M."/>
        </authorList>
    </citation>
    <scope>NUCLEOTIDE SEQUENCE [LARGE SCALE GENOMIC DNA]</scope>
    <source>
        <strain evidence="2 3">FTW29</strain>
    </source>
</reference>
<proteinExistence type="predicted"/>
<name>A0ABZ1DYG9_9RHOB</name>
<feature type="compositionally biased region" description="Basic and acidic residues" evidence="1">
    <location>
        <begin position="56"/>
        <end position="74"/>
    </location>
</feature>
<sequence>MTIKNDWQWYQSRYEEGSYHGPYPKHLIDDAGMPRLAAHQRLHAPTTQDTSPAEANAKDERAERQRATGHHEDSAPANRVMRKEGNDG</sequence>
<dbReference type="Proteomes" id="UP001623290">
    <property type="component" value="Chromosome"/>
</dbReference>
<evidence type="ECO:0000313" key="2">
    <source>
        <dbReference type="EMBL" id="WRY32925.1"/>
    </source>
</evidence>
<organism evidence="2 3">
    <name type="scientific">Thioclava litoralis</name>
    <dbReference type="NCBI Taxonomy" id="3076557"/>
    <lineage>
        <taxon>Bacteria</taxon>
        <taxon>Pseudomonadati</taxon>
        <taxon>Pseudomonadota</taxon>
        <taxon>Alphaproteobacteria</taxon>
        <taxon>Rhodobacterales</taxon>
        <taxon>Paracoccaceae</taxon>
        <taxon>Thioclava</taxon>
    </lineage>
</organism>
<dbReference type="RefSeq" id="WP_406720402.1">
    <property type="nucleotide sequence ID" value="NZ_CP135443.1"/>
</dbReference>
<gene>
    <name evidence="2" type="ORF">RPE78_09465</name>
</gene>